<gene>
    <name evidence="1" type="ORF">TQ35_0002945</name>
</gene>
<protein>
    <submittedName>
        <fullName evidence="1">Uncharacterized protein</fullName>
    </submittedName>
</protein>
<name>A0ACC6TMN9_9CREN</name>
<proteinExistence type="predicted"/>
<evidence type="ECO:0000313" key="2">
    <source>
        <dbReference type="Proteomes" id="UP000053480"/>
    </source>
</evidence>
<dbReference type="EMBL" id="JZWS03000002">
    <property type="protein sequence ID" value="MEW9491146.1"/>
    <property type="molecule type" value="Genomic_DNA"/>
</dbReference>
<evidence type="ECO:0000313" key="1">
    <source>
        <dbReference type="EMBL" id="MEW9491146.1"/>
    </source>
</evidence>
<organism evidence="1 2">
    <name type="scientific">Candidatus Aramenus sulfurataquae</name>
    <dbReference type="NCBI Taxonomy" id="1326980"/>
    <lineage>
        <taxon>Archaea</taxon>
        <taxon>Thermoproteota</taxon>
        <taxon>Thermoprotei</taxon>
        <taxon>Sulfolobales</taxon>
        <taxon>Sulfolobaceae</taxon>
        <taxon>Candidatus Aramenus</taxon>
    </lineage>
</organism>
<dbReference type="Proteomes" id="UP000053480">
    <property type="component" value="Unassembled WGS sequence"/>
</dbReference>
<accession>A0ACC6TMN9</accession>
<comment type="caution">
    <text evidence="1">The sequence shown here is derived from an EMBL/GenBank/DDBJ whole genome shotgun (WGS) entry which is preliminary data.</text>
</comment>
<reference evidence="1" key="1">
    <citation type="submission" date="2024-07" db="EMBL/GenBank/DDBJ databases">
        <title>Metagenome and Metagenome-Assembled Genomes of Archaea from a hot spring from the geothermal field of Los Azufres, Mexico.</title>
        <authorList>
            <person name="Marin-Paredes R."/>
            <person name="Martinez-Romero E."/>
            <person name="Servin-Garciduenas L.E."/>
        </authorList>
    </citation>
    <scope>NUCLEOTIDE SEQUENCE</scope>
    <source>
        <strain evidence="1">AZ1-454</strain>
    </source>
</reference>
<sequence>MEAEKYISIIKAKLDATKAEILQKLTEEYNNVLKNKEKELQEIKRKALKEISK</sequence>